<dbReference type="GO" id="GO:0016020">
    <property type="term" value="C:membrane"/>
    <property type="evidence" value="ECO:0007669"/>
    <property type="project" value="UniProtKB-SubCell"/>
</dbReference>
<organism evidence="8">
    <name type="scientific">Fagus sylvatica</name>
    <name type="common">Beechnut</name>
    <dbReference type="NCBI Taxonomy" id="28930"/>
    <lineage>
        <taxon>Eukaryota</taxon>
        <taxon>Viridiplantae</taxon>
        <taxon>Streptophyta</taxon>
        <taxon>Embryophyta</taxon>
        <taxon>Tracheophyta</taxon>
        <taxon>Spermatophyta</taxon>
        <taxon>Magnoliopsida</taxon>
        <taxon>eudicotyledons</taxon>
        <taxon>Gunneridae</taxon>
        <taxon>Pentapetalae</taxon>
        <taxon>rosids</taxon>
        <taxon>fabids</taxon>
        <taxon>Fagales</taxon>
        <taxon>Fagaceae</taxon>
        <taxon>Fagus</taxon>
    </lineage>
</organism>
<dbReference type="PANTHER" id="PTHR47119">
    <property type="entry name" value="PLANT VIRAL-RESPONSE FAMILY PROTEIN"/>
    <property type="match status" value="1"/>
</dbReference>
<dbReference type="Pfam" id="PF04819">
    <property type="entry name" value="DUF716"/>
    <property type="match status" value="1"/>
</dbReference>
<evidence type="ECO:0000256" key="2">
    <source>
        <dbReference type="ARBA" id="ARBA00006948"/>
    </source>
</evidence>
<keyword evidence="3 7" id="KW-0812">Transmembrane</keyword>
<evidence type="ECO:0000256" key="6">
    <source>
        <dbReference type="SAM" id="MobiDB-lite"/>
    </source>
</evidence>
<evidence type="ECO:0000256" key="7">
    <source>
        <dbReference type="SAM" id="Phobius"/>
    </source>
</evidence>
<dbReference type="InterPro" id="IPR011990">
    <property type="entry name" value="TPR-like_helical_dom_sf"/>
</dbReference>
<comment type="similarity">
    <text evidence="2">Belongs to the TMEM45 family.</text>
</comment>
<dbReference type="AlphaFoldDB" id="A0A2N9G3A5"/>
<dbReference type="PANTHER" id="PTHR47119:SF1">
    <property type="entry name" value="PLANT VIRAL-RESPONSE FAMILY PROTEIN"/>
    <property type="match status" value="1"/>
</dbReference>
<dbReference type="SUPFAM" id="SSF48452">
    <property type="entry name" value="TPR-like"/>
    <property type="match status" value="1"/>
</dbReference>
<feature type="compositionally biased region" description="Basic and acidic residues" evidence="6">
    <location>
        <begin position="250"/>
        <end position="260"/>
    </location>
</feature>
<dbReference type="InterPro" id="IPR006904">
    <property type="entry name" value="DUF716"/>
</dbReference>
<name>A0A2N9G3A5_FAGSY</name>
<sequence>MRPVTLLLHAAGCLVRVVRFLPLPEGALCLIAATAFCAEYLLFCAEYPSTSHKGLEGHYHLILVLLIGLCILSTVAGALLPSSFPVDLCRGIAIALQGLWFYQTAFTLYGPMMPEGCRLKENQISCHSKDSEVRGELLANFQLFIMVLGVLVAVVGSYGFAASRYGHSELRSLHAVRDLEAMKVSLLGVANLMDLEAYPLLKWSSYSNPAHTSSSNANMEEKRDTYPLPHFCNFSYIAMPAHTSSSNANMEEKRDTQEGKSEEEDMYEKVLEKEPRNVEALKVVLFGKMRRGETKEALKCVERLVDEEPDEVEWRLLKALCYETMGKLRKAKRLYKEILKERPLLLTALHVYNQSLMYRINNNFDCRLIIFCCIVQLHMKCGPRLLGYLVSLGLCLGVFWDYWDAGKVGLVGMKYGGLDFGGCAALFVVVSLARM</sequence>
<evidence type="ECO:0000256" key="4">
    <source>
        <dbReference type="ARBA" id="ARBA00022989"/>
    </source>
</evidence>
<keyword evidence="4 7" id="KW-1133">Transmembrane helix</keyword>
<protein>
    <submittedName>
        <fullName evidence="8">Uncharacterized protein</fullName>
    </submittedName>
</protein>
<feature type="transmembrane region" description="Helical" evidence="7">
    <location>
        <begin position="385"/>
        <end position="403"/>
    </location>
</feature>
<feature type="transmembrane region" description="Helical" evidence="7">
    <location>
        <begin position="59"/>
        <end position="80"/>
    </location>
</feature>
<feature type="transmembrane region" description="Helical" evidence="7">
    <location>
        <begin position="415"/>
        <end position="433"/>
    </location>
</feature>
<gene>
    <name evidence="8" type="ORF">FSB_LOCUS21543</name>
</gene>
<accession>A0A2N9G3A5</accession>
<dbReference type="EMBL" id="OIVN01001413">
    <property type="protein sequence ID" value="SPC93661.1"/>
    <property type="molecule type" value="Genomic_DNA"/>
</dbReference>
<feature type="region of interest" description="Disordered" evidence="6">
    <location>
        <begin position="244"/>
        <end position="265"/>
    </location>
</feature>
<reference evidence="8" key="1">
    <citation type="submission" date="2018-02" db="EMBL/GenBank/DDBJ databases">
        <authorList>
            <person name="Cohen D.B."/>
            <person name="Kent A.D."/>
        </authorList>
    </citation>
    <scope>NUCLEOTIDE SEQUENCE</scope>
</reference>
<evidence type="ECO:0000256" key="3">
    <source>
        <dbReference type="ARBA" id="ARBA00022692"/>
    </source>
</evidence>
<proteinExistence type="inferred from homology"/>
<keyword evidence="5 7" id="KW-0472">Membrane</keyword>
<evidence type="ECO:0000256" key="1">
    <source>
        <dbReference type="ARBA" id="ARBA00004141"/>
    </source>
</evidence>
<evidence type="ECO:0000313" key="8">
    <source>
        <dbReference type="EMBL" id="SPC93661.1"/>
    </source>
</evidence>
<feature type="transmembrane region" description="Helical" evidence="7">
    <location>
        <begin position="30"/>
        <end position="47"/>
    </location>
</feature>
<feature type="transmembrane region" description="Helical" evidence="7">
    <location>
        <begin position="141"/>
        <end position="161"/>
    </location>
</feature>
<comment type="subcellular location">
    <subcellularLocation>
        <location evidence="1">Membrane</location>
        <topology evidence="1">Multi-pass membrane protein</topology>
    </subcellularLocation>
</comment>
<evidence type="ECO:0000256" key="5">
    <source>
        <dbReference type="ARBA" id="ARBA00023136"/>
    </source>
</evidence>
<dbReference type="Gene3D" id="1.25.40.10">
    <property type="entry name" value="Tetratricopeptide repeat domain"/>
    <property type="match status" value="1"/>
</dbReference>